<sequence>MHALVSAEGLELTSPSISGGCPMPDRQLDPRGVVRDLVQAVAPHDERESADQRWMLDWIDSGHPLFRTAKPATPPQHLAVYSVLIDAPTRSIMIVWHVLAQAWLFPGGHVDDLEDPRASVVRELAEELQITPAFHPEFGDDPFFLTVTQTRGADSHVDVTLWFVFETDRDAPMVPDEREFGEVLWVPIDDRTAWPDGVFDPGLARFLAKLAARLGPEALLGR</sequence>
<comment type="caution">
    <text evidence="2">The sequence shown here is derived from an EMBL/GenBank/DDBJ whole genome shotgun (WGS) entry which is preliminary data.</text>
</comment>
<dbReference type="PROSITE" id="PS51462">
    <property type="entry name" value="NUDIX"/>
    <property type="match status" value="1"/>
</dbReference>
<evidence type="ECO:0000313" key="2">
    <source>
        <dbReference type="EMBL" id="TMR13787.1"/>
    </source>
</evidence>
<accession>A0A5S4F9S1</accession>
<dbReference type="Pfam" id="PF00293">
    <property type="entry name" value="NUDIX"/>
    <property type="match status" value="1"/>
</dbReference>
<dbReference type="InterPro" id="IPR000086">
    <property type="entry name" value="NUDIX_hydrolase_dom"/>
</dbReference>
<dbReference type="InterPro" id="IPR015797">
    <property type="entry name" value="NUDIX_hydrolase-like_dom_sf"/>
</dbReference>
<dbReference type="RefSeq" id="WP_138669672.1">
    <property type="nucleotide sequence ID" value="NZ_VCKY01000117.1"/>
</dbReference>
<dbReference type="Gene3D" id="3.90.79.10">
    <property type="entry name" value="Nucleoside Triphosphate Pyrophosphohydrolase"/>
    <property type="match status" value="1"/>
</dbReference>
<keyword evidence="3" id="KW-1185">Reference proteome</keyword>
<gene>
    <name evidence="2" type="ORF">ETD86_29930</name>
</gene>
<dbReference type="OrthoDB" id="9764897at2"/>
<name>A0A5S4F9S1_9ACTN</name>
<evidence type="ECO:0000313" key="3">
    <source>
        <dbReference type="Proteomes" id="UP000309128"/>
    </source>
</evidence>
<dbReference type="Proteomes" id="UP000309128">
    <property type="component" value="Unassembled WGS sequence"/>
</dbReference>
<feature type="domain" description="Nudix hydrolase" evidence="1">
    <location>
        <begin position="75"/>
        <end position="209"/>
    </location>
</feature>
<dbReference type="SUPFAM" id="SSF55811">
    <property type="entry name" value="Nudix"/>
    <property type="match status" value="1"/>
</dbReference>
<proteinExistence type="predicted"/>
<evidence type="ECO:0000259" key="1">
    <source>
        <dbReference type="PROSITE" id="PS51462"/>
    </source>
</evidence>
<dbReference type="AlphaFoldDB" id="A0A5S4F9S1"/>
<reference evidence="2 3" key="1">
    <citation type="submission" date="2019-05" db="EMBL/GenBank/DDBJ databases">
        <title>Draft genome sequence of Nonomuraea turkmeniaca DSM 43926.</title>
        <authorList>
            <person name="Saricaoglu S."/>
            <person name="Isik K."/>
        </authorList>
    </citation>
    <scope>NUCLEOTIDE SEQUENCE [LARGE SCALE GENOMIC DNA]</scope>
    <source>
        <strain evidence="2 3">DSM 43926</strain>
    </source>
</reference>
<dbReference type="EMBL" id="VCKY01000117">
    <property type="protein sequence ID" value="TMR13787.1"/>
    <property type="molecule type" value="Genomic_DNA"/>
</dbReference>
<organism evidence="2 3">
    <name type="scientific">Nonomuraea turkmeniaca</name>
    <dbReference type="NCBI Taxonomy" id="103838"/>
    <lineage>
        <taxon>Bacteria</taxon>
        <taxon>Bacillati</taxon>
        <taxon>Actinomycetota</taxon>
        <taxon>Actinomycetes</taxon>
        <taxon>Streptosporangiales</taxon>
        <taxon>Streptosporangiaceae</taxon>
        <taxon>Nonomuraea</taxon>
    </lineage>
</organism>
<protein>
    <submittedName>
        <fullName evidence="2">NUDIX domain-containing protein</fullName>
    </submittedName>
</protein>